<protein>
    <submittedName>
        <fullName evidence="2">Uncharacterized protein</fullName>
    </submittedName>
</protein>
<comment type="caution">
    <text evidence="2">The sequence shown here is derived from an EMBL/GenBank/DDBJ whole genome shotgun (WGS) entry which is preliminary data.</text>
</comment>
<keyword evidence="3" id="KW-1185">Reference proteome</keyword>
<dbReference type="EMBL" id="JACHJR010000001">
    <property type="protein sequence ID" value="MBB4945836.1"/>
    <property type="molecule type" value="Genomic_DNA"/>
</dbReference>
<name>A0A7W7SAI7_9ACTN</name>
<sequence length="287" mass="28728">MNEEDGFRPNEFHHTLDTELAALTTPALGDLVGQAAKGGRRKRRLRAAGAAVGSVTAVAALAVLVGSLGTGSAQSTVAGPATGIGPAAAPAAVSASPSASASASATPTAQADPLVPVTASSLLDAVVKSLPAGLTADTFRANQATVPIVDRRGFPSVFAFVHTPAGTGRIGVGAYQTDPEQQRFCWDGTGGGTTTVCSTSPAGDVVEVETNPTNCIQATRVTVYRPQNLAVAIDISSCLGKTTEPAVPALTKEQAVALASNPLIGTTMPSAFVAAANAKYPALPEAQ</sequence>
<dbReference type="RefSeq" id="WP_184912498.1">
    <property type="nucleotide sequence ID" value="NZ_JACHJR010000001.1"/>
</dbReference>
<evidence type="ECO:0000313" key="2">
    <source>
        <dbReference type="EMBL" id="MBB4945836.1"/>
    </source>
</evidence>
<keyword evidence="1" id="KW-0472">Membrane</keyword>
<gene>
    <name evidence="2" type="ORF">F4556_001371</name>
</gene>
<accession>A0A7W7SAI7</accession>
<feature type="transmembrane region" description="Helical" evidence="1">
    <location>
        <begin position="47"/>
        <end position="68"/>
    </location>
</feature>
<evidence type="ECO:0000313" key="3">
    <source>
        <dbReference type="Proteomes" id="UP000573327"/>
    </source>
</evidence>
<evidence type="ECO:0000256" key="1">
    <source>
        <dbReference type="SAM" id="Phobius"/>
    </source>
</evidence>
<keyword evidence="1" id="KW-0812">Transmembrane</keyword>
<keyword evidence="1" id="KW-1133">Transmembrane helix</keyword>
<proteinExistence type="predicted"/>
<organism evidence="2 3">
    <name type="scientific">Kitasatospora gansuensis</name>
    <dbReference type="NCBI Taxonomy" id="258050"/>
    <lineage>
        <taxon>Bacteria</taxon>
        <taxon>Bacillati</taxon>
        <taxon>Actinomycetota</taxon>
        <taxon>Actinomycetes</taxon>
        <taxon>Kitasatosporales</taxon>
        <taxon>Streptomycetaceae</taxon>
        <taxon>Kitasatospora</taxon>
    </lineage>
</organism>
<dbReference type="AlphaFoldDB" id="A0A7W7SAI7"/>
<reference evidence="2 3" key="1">
    <citation type="submission" date="2020-08" db="EMBL/GenBank/DDBJ databases">
        <title>Sequencing the genomes of 1000 actinobacteria strains.</title>
        <authorList>
            <person name="Klenk H.-P."/>
        </authorList>
    </citation>
    <scope>NUCLEOTIDE SEQUENCE [LARGE SCALE GENOMIC DNA]</scope>
    <source>
        <strain evidence="2 3">DSM 44786</strain>
    </source>
</reference>
<dbReference type="Proteomes" id="UP000573327">
    <property type="component" value="Unassembled WGS sequence"/>
</dbReference>